<dbReference type="RefSeq" id="XP_006958873.1">
    <property type="nucleotide sequence ID" value="XM_006958811.1"/>
</dbReference>
<feature type="non-terminal residue" evidence="2">
    <location>
        <position position="301"/>
    </location>
</feature>
<dbReference type="EMBL" id="JH668234">
    <property type="protein sequence ID" value="EIM21201.1"/>
    <property type="molecule type" value="Genomic_DNA"/>
</dbReference>
<feature type="region of interest" description="Disordered" evidence="1">
    <location>
        <begin position="152"/>
        <end position="189"/>
    </location>
</feature>
<dbReference type="Proteomes" id="UP000005242">
    <property type="component" value="Unassembled WGS sequence"/>
</dbReference>
<reference evidence="2 3" key="1">
    <citation type="journal article" date="2012" name="Fungal Genet. Biol.">
        <title>The genome of the xerotolerant mold Wallemia sebi reveals adaptations to osmotic stress and suggests cryptic sexual reproduction.</title>
        <authorList>
            <person name="Padamsee M."/>
            <person name="Kumar T.K.A."/>
            <person name="Riley R."/>
            <person name="Binder M."/>
            <person name="Boyd A."/>
            <person name="Calvo A.M."/>
            <person name="Furukawa K."/>
            <person name="Hesse C."/>
            <person name="Hohmann S."/>
            <person name="James T.Y."/>
            <person name="LaButti K."/>
            <person name="Lapidus A."/>
            <person name="Lindquist E."/>
            <person name="Lucas S."/>
            <person name="Miller K."/>
            <person name="Shantappa S."/>
            <person name="Grigoriev I.V."/>
            <person name="Hibbett D.S."/>
            <person name="McLaughlin D.J."/>
            <person name="Spatafora J.W."/>
            <person name="Aime M.C."/>
        </authorList>
    </citation>
    <scope>NUCLEOTIDE SEQUENCE [LARGE SCALE GENOMIC DNA]</scope>
    <source>
        <strain evidence="3">ATCC MYA-4683 / CBS 633.66</strain>
    </source>
</reference>
<feature type="region of interest" description="Disordered" evidence="1">
    <location>
        <begin position="220"/>
        <end position="270"/>
    </location>
</feature>
<dbReference type="HOGENOM" id="CLU_926100_0_0_1"/>
<dbReference type="GeneID" id="18471582"/>
<feature type="compositionally biased region" description="Basic and acidic residues" evidence="1">
    <location>
        <begin position="166"/>
        <end position="189"/>
    </location>
</feature>
<dbReference type="KEGG" id="wse:WALSEDRAFT_32904"/>
<feature type="compositionally biased region" description="Polar residues" evidence="1">
    <location>
        <begin position="225"/>
        <end position="242"/>
    </location>
</feature>
<dbReference type="InParanoid" id="I4YB59"/>
<evidence type="ECO:0000313" key="3">
    <source>
        <dbReference type="Proteomes" id="UP000005242"/>
    </source>
</evidence>
<proteinExistence type="predicted"/>
<evidence type="ECO:0000313" key="2">
    <source>
        <dbReference type="EMBL" id="EIM21201.1"/>
    </source>
</evidence>
<keyword evidence="3" id="KW-1185">Reference proteome</keyword>
<feature type="region of interest" description="Disordered" evidence="1">
    <location>
        <begin position="1"/>
        <end position="20"/>
    </location>
</feature>
<feature type="compositionally biased region" description="Polar residues" evidence="1">
    <location>
        <begin position="249"/>
        <end position="270"/>
    </location>
</feature>
<evidence type="ECO:0000256" key="1">
    <source>
        <dbReference type="SAM" id="MobiDB-lite"/>
    </source>
</evidence>
<accession>I4YB59</accession>
<dbReference type="AlphaFoldDB" id="I4YB59"/>
<dbReference type="OrthoDB" id="3268823at2759"/>
<organism evidence="2 3">
    <name type="scientific">Wallemia mellicola (strain ATCC MYA-4683 / CBS 633.66)</name>
    <name type="common">Wallemia sebi (CBS 633.66)</name>
    <dbReference type="NCBI Taxonomy" id="671144"/>
    <lineage>
        <taxon>Eukaryota</taxon>
        <taxon>Fungi</taxon>
        <taxon>Dikarya</taxon>
        <taxon>Basidiomycota</taxon>
        <taxon>Wallemiomycotina</taxon>
        <taxon>Wallemiomycetes</taxon>
        <taxon>Wallemiales</taxon>
        <taxon>Wallemiaceae</taxon>
        <taxon>Wallemia</taxon>
    </lineage>
</organism>
<gene>
    <name evidence="2" type="ORF">WALSEDRAFT_32904</name>
</gene>
<sequence>MPGGFVGGIASAGTGVSLKDTSNQAKDAATRAYEAAATKVGDYTDGFSKSANDSAPNNLHEIAEKLKVDEKDPSNVVKNLADSTKPGVAGEYGHKAAAAVAGVAGAAGITGAAAAGVAASKKGEWKPKNYGDHVLSNPMDFPAGTFPTLETLAKDPESIPYIPGVSKERVEKASQEKKDDLNKQEESNKATKALAGVTAGVGGAGATSAVIADKYTPKTDKVAENTESSTTDNTQTIATNKTAHGVSPPDSSANIVKNSQDPKVTPKRSFSQRFKGDMKILFGKLSKNDTKISEGRELKSG</sequence>
<name>I4YB59_WALMC</name>
<protein>
    <submittedName>
        <fullName evidence="2">Uncharacterized protein</fullName>
    </submittedName>
</protein>